<reference evidence="1" key="1">
    <citation type="journal article" date="2020" name="mSystems">
        <title>Genome- and Community-Level Interaction Insights into Carbon Utilization and Element Cycling Functions of Hydrothermarchaeota in Hydrothermal Sediment.</title>
        <authorList>
            <person name="Zhou Z."/>
            <person name="Liu Y."/>
            <person name="Xu W."/>
            <person name="Pan J."/>
            <person name="Luo Z.H."/>
            <person name="Li M."/>
        </authorList>
    </citation>
    <scope>NUCLEOTIDE SEQUENCE [LARGE SCALE GENOMIC DNA]</scope>
    <source>
        <strain evidence="1">SpSt-82</strain>
    </source>
</reference>
<proteinExistence type="predicted"/>
<evidence type="ECO:0000313" key="1">
    <source>
        <dbReference type="EMBL" id="HGY38773.1"/>
    </source>
</evidence>
<dbReference type="SUPFAM" id="SSF53098">
    <property type="entry name" value="Ribonuclease H-like"/>
    <property type="match status" value="1"/>
</dbReference>
<organism evidence="1">
    <name type="scientific">Candidatus Caldatribacterium saccharofermentans</name>
    <dbReference type="NCBI Taxonomy" id="1454753"/>
    <lineage>
        <taxon>Bacteria</taxon>
        <taxon>Pseudomonadati</taxon>
        <taxon>Atribacterota</taxon>
        <taxon>Atribacteria</taxon>
        <taxon>Atribacterales</taxon>
        <taxon>Candidatus Caldatribacteriaceae</taxon>
        <taxon>Candidatus Caldatribacterium</taxon>
    </lineage>
</organism>
<gene>
    <name evidence="1" type="ORF">ENW11_03045</name>
</gene>
<dbReference type="InterPro" id="IPR012337">
    <property type="entry name" value="RNaseH-like_sf"/>
</dbReference>
<accession>A0A7V4THU7</accession>
<sequence>MSRGSECRFFLALDPGREKVGVAVLGEDGSVAFRGVFPLEGVQEVLRKLHMEYVFDTAVLGGSTGSDLVLPLLEGLGVLVHRVDERGSSEEARRLYLQECFGRGWGRFLAFFVSLCSSRSLDDWQAVVIGRRFLKGCGKSHERGRTLP</sequence>
<evidence type="ECO:0008006" key="2">
    <source>
        <dbReference type="Google" id="ProtNLM"/>
    </source>
</evidence>
<comment type="caution">
    <text evidence="1">The sequence shown here is derived from an EMBL/GenBank/DDBJ whole genome shotgun (WGS) entry which is preliminary data.</text>
</comment>
<name>A0A7V4THU7_9BACT</name>
<dbReference type="EMBL" id="DTIY01000020">
    <property type="protein sequence ID" value="HGY38773.1"/>
    <property type="molecule type" value="Genomic_DNA"/>
</dbReference>
<dbReference type="AlphaFoldDB" id="A0A7V4THU7"/>
<protein>
    <recommendedName>
        <fullName evidence="2">YqgF/RNase H-like domain-containing protein</fullName>
    </recommendedName>
</protein>